<evidence type="ECO:0000256" key="8">
    <source>
        <dbReference type="ARBA" id="ARBA00022989"/>
    </source>
</evidence>
<keyword evidence="7 12" id="KW-0375">Hydrogen ion transport</keyword>
<accession>A0A346RFJ9</accession>
<name>A0A346RFJ9_9CUCU</name>
<keyword evidence="10 12" id="KW-0496">Mitochondrion</keyword>
<evidence type="ECO:0000256" key="13">
    <source>
        <dbReference type="SAM" id="Phobius"/>
    </source>
</evidence>
<dbReference type="GO" id="GO:0031966">
    <property type="term" value="C:mitochondrial membrane"/>
    <property type="evidence" value="ECO:0007669"/>
    <property type="project" value="UniProtKB-SubCell"/>
</dbReference>
<keyword evidence="11 13" id="KW-0472">Membrane</keyword>
<evidence type="ECO:0000256" key="10">
    <source>
        <dbReference type="ARBA" id="ARBA00023128"/>
    </source>
</evidence>
<dbReference type="GO" id="GO:0015986">
    <property type="term" value="P:proton motive force-driven ATP synthesis"/>
    <property type="evidence" value="ECO:0007669"/>
    <property type="project" value="InterPro"/>
</dbReference>
<dbReference type="Pfam" id="PF00895">
    <property type="entry name" value="ATP-synt_8"/>
    <property type="match status" value="1"/>
</dbReference>
<evidence type="ECO:0000256" key="4">
    <source>
        <dbReference type="ARBA" id="ARBA00022448"/>
    </source>
</evidence>
<evidence type="ECO:0000256" key="2">
    <source>
        <dbReference type="ARBA" id="ARBA00008892"/>
    </source>
</evidence>
<keyword evidence="5 12" id="KW-0138">CF(0)</keyword>
<feature type="transmembrane region" description="Helical" evidence="13">
    <location>
        <begin position="12"/>
        <end position="32"/>
    </location>
</feature>
<evidence type="ECO:0000256" key="7">
    <source>
        <dbReference type="ARBA" id="ARBA00022781"/>
    </source>
</evidence>
<keyword evidence="8 13" id="KW-1133">Transmembrane helix</keyword>
<comment type="subunit">
    <text evidence="3">F-type ATPases have 2 components, CF(1) - the catalytic core - and CF(0) - the membrane proton channel.</text>
</comment>
<reference evidence="14" key="1">
    <citation type="journal article" date="2018" name="J. ISSAAS">
        <title>The contribution of mitochondrial metagenomics to large-scale data mining and phylogenetic analysis of Coleoptera.</title>
        <authorList>
            <person name="Miller K."/>
            <person name="Linard B."/>
            <person name="Motyka M."/>
            <person name="Bocek M."/>
            <person name="Vogler A.P."/>
        </authorList>
    </citation>
    <scope>NUCLEOTIDE SEQUENCE</scope>
</reference>
<dbReference type="GO" id="GO:0045259">
    <property type="term" value="C:proton-transporting ATP synthase complex"/>
    <property type="evidence" value="ECO:0007669"/>
    <property type="project" value="UniProtKB-KW"/>
</dbReference>
<evidence type="ECO:0000256" key="5">
    <source>
        <dbReference type="ARBA" id="ARBA00022547"/>
    </source>
</evidence>
<organism evidence="14">
    <name type="scientific">Cucujoidea sp. 14 KM-2017</name>
    <dbReference type="NCBI Taxonomy" id="2219350"/>
    <lineage>
        <taxon>Eukaryota</taxon>
        <taxon>Metazoa</taxon>
        <taxon>Ecdysozoa</taxon>
        <taxon>Arthropoda</taxon>
        <taxon>Hexapoda</taxon>
        <taxon>Insecta</taxon>
        <taxon>Pterygota</taxon>
        <taxon>Neoptera</taxon>
        <taxon>Endopterygota</taxon>
        <taxon>Coleoptera</taxon>
        <taxon>Polyphaga</taxon>
        <taxon>Cucujiformia</taxon>
    </lineage>
</organism>
<keyword evidence="9 12" id="KW-0406">Ion transport</keyword>
<evidence type="ECO:0000256" key="1">
    <source>
        <dbReference type="ARBA" id="ARBA00004304"/>
    </source>
</evidence>
<evidence type="ECO:0000313" key="14">
    <source>
        <dbReference type="EMBL" id="AXS64846.1"/>
    </source>
</evidence>
<sequence>MPQMADLNWLMLFIYFILIFLFLNSLIYFNFLNINKKINIKKNEITNNWKW</sequence>
<gene>
    <name evidence="14" type="primary">atp8</name>
</gene>
<geneLocation type="mitochondrion" evidence="14"/>
<comment type="subcellular location">
    <subcellularLocation>
        <location evidence="1 12">Mitochondrion membrane</location>
        <topology evidence="1 12">Single-pass membrane protein</topology>
    </subcellularLocation>
</comment>
<dbReference type="EMBL" id="MG193329">
    <property type="protein sequence ID" value="AXS64846.1"/>
    <property type="molecule type" value="Genomic_DNA"/>
</dbReference>
<evidence type="ECO:0000256" key="11">
    <source>
        <dbReference type="ARBA" id="ARBA00023136"/>
    </source>
</evidence>
<comment type="similarity">
    <text evidence="2 12">Belongs to the ATPase protein 8 family.</text>
</comment>
<evidence type="ECO:0000256" key="3">
    <source>
        <dbReference type="ARBA" id="ARBA00011291"/>
    </source>
</evidence>
<dbReference type="InterPro" id="IPR001421">
    <property type="entry name" value="ATP8_metazoa"/>
</dbReference>
<evidence type="ECO:0000256" key="12">
    <source>
        <dbReference type="RuleBase" id="RU003661"/>
    </source>
</evidence>
<keyword evidence="4 12" id="KW-0813">Transport</keyword>
<proteinExistence type="inferred from homology"/>
<keyword evidence="6 12" id="KW-0812">Transmembrane</keyword>
<dbReference type="AlphaFoldDB" id="A0A346RFJ9"/>
<evidence type="ECO:0000256" key="6">
    <source>
        <dbReference type="ARBA" id="ARBA00022692"/>
    </source>
</evidence>
<evidence type="ECO:0000256" key="9">
    <source>
        <dbReference type="ARBA" id="ARBA00023065"/>
    </source>
</evidence>
<dbReference type="GO" id="GO:0015078">
    <property type="term" value="F:proton transmembrane transporter activity"/>
    <property type="evidence" value="ECO:0007669"/>
    <property type="project" value="InterPro"/>
</dbReference>
<protein>
    <recommendedName>
        <fullName evidence="12">ATP synthase complex subunit 8</fullName>
    </recommendedName>
</protein>